<sequence>MVHPPSQTVTAKEGESLDIVVEFCAEPRHTKVLWMSEKNVYVPGAEARDGVQALAIEVRFLDSFFFSLFITESDFSGDNPENRASSGATLMQRKLAIGRFGSR</sequence>
<reference evidence="1" key="1">
    <citation type="submission" date="2021-10" db="EMBL/GenBank/DDBJ databases">
        <title>Melipona bicolor Genome sequencing and assembly.</title>
        <authorList>
            <person name="Araujo N.S."/>
            <person name="Arias M.C."/>
        </authorList>
    </citation>
    <scope>NUCLEOTIDE SEQUENCE</scope>
    <source>
        <strain evidence="1">USP_2M_L1-L4_2017</strain>
        <tissue evidence="1">Whole body</tissue>
    </source>
</reference>
<dbReference type="AlphaFoldDB" id="A0AA40KX03"/>
<evidence type="ECO:0000313" key="2">
    <source>
        <dbReference type="Proteomes" id="UP001177670"/>
    </source>
</evidence>
<keyword evidence="2" id="KW-1185">Reference proteome</keyword>
<comment type="caution">
    <text evidence="1">The sequence shown here is derived from an EMBL/GenBank/DDBJ whole genome shotgun (WGS) entry which is preliminary data.</text>
</comment>
<proteinExistence type="predicted"/>
<protein>
    <submittedName>
        <fullName evidence="1">Uncharacterized protein</fullName>
    </submittedName>
</protein>
<gene>
    <name evidence="1" type="ORF">K0M31_000607</name>
</gene>
<organism evidence="1 2">
    <name type="scientific">Melipona bicolor</name>
    <dbReference type="NCBI Taxonomy" id="60889"/>
    <lineage>
        <taxon>Eukaryota</taxon>
        <taxon>Metazoa</taxon>
        <taxon>Ecdysozoa</taxon>
        <taxon>Arthropoda</taxon>
        <taxon>Hexapoda</taxon>
        <taxon>Insecta</taxon>
        <taxon>Pterygota</taxon>
        <taxon>Neoptera</taxon>
        <taxon>Endopterygota</taxon>
        <taxon>Hymenoptera</taxon>
        <taxon>Apocrita</taxon>
        <taxon>Aculeata</taxon>
        <taxon>Apoidea</taxon>
        <taxon>Anthophila</taxon>
        <taxon>Apidae</taxon>
        <taxon>Melipona</taxon>
    </lineage>
</organism>
<dbReference type="EMBL" id="JAHYIQ010000001">
    <property type="protein sequence ID" value="KAK1136038.1"/>
    <property type="molecule type" value="Genomic_DNA"/>
</dbReference>
<dbReference type="Proteomes" id="UP001177670">
    <property type="component" value="Unassembled WGS sequence"/>
</dbReference>
<accession>A0AA40KX03</accession>
<name>A0AA40KX03_9HYME</name>
<evidence type="ECO:0000313" key="1">
    <source>
        <dbReference type="EMBL" id="KAK1136038.1"/>
    </source>
</evidence>